<dbReference type="PANTHER" id="PTHR10416:SF0">
    <property type="entry name" value="DNA POLYMERASE DELTA SUBUNIT 2"/>
    <property type="match status" value="1"/>
</dbReference>
<evidence type="ECO:0000256" key="2">
    <source>
        <dbReference type="ARBA" id="ARBA00006035"/>
    </source>
</evidence>
<evidence type="ECO:0000256" key="14">
    <source>
        <dbReference type="ARBA" id="ARBA00049244"/>
    </source>
</evidence>
<proteinExistence type="inferred from homology"/>
<comment type="catalytic activity">
    <reaction evidence="14 15">
        <text>DNA(n) + a 2'-deoxyribonucleoside 5'-triphosphate = DNA(n+1) + diphosphate</text>
        <dbReference type="Rhea" id="RHEA:22508"/>
        <dbReference type="Rhea" id="RHEA-COMP:17339"/>
        <dbReference type="Rhea" id="RHEA-COMP:17340"/>
        <dbReference type="ChEBI" id="CHEBI:33019"/>
        <dbReference type="ChEBI" id="CHEBI:61560"/>
        <dbReference type="ChEBI" id="CHEBI:173112"/>
        <dbReference type="EC" id="2.7.7.7"/>
    </reaction>
</comment>
<dbReference type="CDD" id="cd07386">
    <property type="entry name" value="MPP_DNA_pol_II_small_archeal_C"/>
    <property type="match status" value="1"/>
</dbReference>
<evidence type="ECO:0000256" key="4">
    <source>
        <dbReference type="ARBA" id="ARBA00022679"/>
    </source>
</evidence>
<dbReference type="GO" id="GO:0006308">
    <property type="term" value="P:DNA catabolic process"/>
    <property type="evidence" value="ECO:0007669"/>
    <property type="project" value="UniProtKB-UniRule"/>
</dbReference>
<dbReference type="PIRSF" id="PIRSF000803">
    <property type="entry name" value="Arc_Pol2_small"/>
    <property type="match status" value="1"/>
</dbReference>
<keyword evidence="4 15" id="KW-0808">Transferase</keyword>
<dbReference type="GO" id="GO:0042575">
    <property type="term" value="C:DNA polymerase complex"/>
    <property type="evidence" value="ECO:0007669"/>
    <property type="project" value="TreeGrafter"/>
</dbReference>
<dbReference type="PANTHER" id="PTHR10416">
    <property type="entry name" value="DNA POLYMERASE DELTA SUBUNIT 2"/>
    <property type="match status" value="1"/>
</dbReference>
<keyword evidence="8 15" id="KW-0378">Hydrolase</keyword>
<organism evidence="17 18">
    <name type="scientific">Methanobacterium alkalithermotolerans</name>
    <dbReference type="NCBI Taxonomy" id="2731220"/>
    <lineage>
        <taxon>Archaea</taxon>
        <taxon>Methanobacteriati</taxon>
        <taxon>Methanobacteriota</taxon>
        <taxon>Methanomada group</taxon>
        <taxon>Methanobacteria</taxon>
        <taxon>Methanobacteriales</taxon>
        <taxon>Methanobacteriaceae</taxon>
        <taxon>Methanobacterium</taxon>
    </lineage>
</organism>
<evidence type="ECO:0000259" key="16">
    <source>
        <dbReference type="Pfam" id="PF04042"/>
    </source>
</evidence>
<keyword evidence="12 15" id="KW-0511">Multifunctional enzyme</keyword>
<evidence type="ECO:0000256" key="11">
    <source>
        <dbReference type="ARBA" id="ARBA00023125"/>
    </source>
</evidence>
<evidence type="ECO:0000256" key="12">
    <source>
        <dbReference type="ARBA" id="ARBA00023268"/>
    </source>
</evidence>
<evidence type="ECO:0000256" key="3">
    <source>
        <dbReference type="ARBA" id="ARBA00011315"/>
    </source>
</evidence>
<dbReference type="Proteomes" id="UP000681041">
    <property type="component" value="Chromosome"/>
</dbReference>
<evidence type="ECO:0000256" key="5">
    <source>
        <dbReference type="ARBA" id="ARBA00022695"/>
    </source>
</evidence>
<dbReference type="InterPro" id="IPR007185">
    <property type="entry name" value="DNA_pol_a/d/e_bsu"/>
</dbReference>
<evidence type="ECO:0000256" key="13">
    <source>
        <dbReference type="ARBA" id="ARBA00024817"/>
    </source>
</evidence>
<protein>
    <recommendedName>
        <fullName evidence="15">DNA polymerase II small subunit</fullName>
        <shortName evidence="15">Pol II</shortName>
        <ecNumber evidence="15">2.7.7.7</ecNumber>
    </recommendedName>
    <alternativeName>
        <fullName evidence="15">Exodeoxyribonuclease small subunit</fullName>
        <ecNumber evidence="15">3.1.11.1</ecNumber>
    </alternativeName>
</protein>
<dbReference type="RefSeq" id="WP_211532347.1">
    <property type="nucleotide sequence ID" value="NZ_CP058560.1"/>
</dbReference>
<dbReference type="Pfam" id="PF04042">
    <property type="entry name" value="DNA_pol_E_B"/>
    <property type="match status" value="1"/>
</dbReference>
<dbReference type="GO" id="GO:0006271">
    <property type="term" value="P:DNA strand elongation involved in DNA replication"/>
    <property type="evidence" value="ECO:0007669"/>
    <property type="project" value="TreeGrafter"/>
</dbReference>
<evidence type="ECO:0000256" key="7">
    <source>
        <dbReference type="ARBA" id="ARBA00022722"/>
    </source>
</evidence>
<dbReference type="OrthoDB" id="372039at2157"/>
<accession>A0A8T8K956</accession>
<dbReference type="GO" id="GO:0003887">
    <property type="term" value="F:DNA-directed DNA polymerase activity"/>
    <property type="evidence" value="ECO:0007669"/>
    <property type="project" value="UniProtKB-UniRule"/>
</dbReference>
<feature type="domain" description="DNA polymerase alpha/delta/epsilon subunit B" evidence="16">
    <location>
        <begin position="289"/>
        <end position="494"/>
    </location>
</feature>
<evidence type="ECO:0000256" key="15">
    <source>
        <dbReference type="HAMAP-Rule" id="MF_00325"/>
    </source>
</evidence>
<evidence type="ECO:0000313" key="17">
    <source>
        <dbReference type="EMBL" id="QUH23390.1"/>
    </source>
</evidence>
<keyword evidence="10 15" id="KW-0239">DNA-directed DNA polymerase</keyword>
<comment type="function">
    <text evidence="13 15">Possesses two activities: a DNA synthesis (polymerase) and an exonucleolytic activity that degrades single-stranded DNA in the 3' to 5' direction. Has a template-primer preference which is characteristic of a replicative DNA polymerase.</text>
</comment>
<keyword evidence="5 15" id="KW-0548">Nucleotidyltransferase</keyword>
<dbReference type="GO" id="GO:0008310">
    <property type="term" value="F:single-stranded DNA 3'-5' DNA exonuclease activity"/>
    <property type="evidence" value="ECO:0007669"/>
    <property type="project" value="UniProtKB-EC"/>
</dbReference>
<dbReference type="EC" id="2.7.7.7" evidence="15"/>
<dbReference type="EMBL" id="CP058560">
    <property type="protein sequence ID" value="QUH23390.1"/>
    <property type="molecule type" value="Genomic_DNA"/>
</dbReference>
<evidence type="ECO:0000256" key="8">
    <source>
        <dbReference type="ARBA" id="ARBA00022801"/>
    </source>
</evidence>
<dbReference type="KEGG" id="meme:HYG87_06255"/>
<evidence type="ECO:0000256" key="10">
    <source>
        <dbReference type="ARBA" id="ARBA00022932"/>
    </source>
</evidence>
<dbReference type="InterPro" id="IPR011149">
    <property type="entry name" value="Pol2_small_arc"/>
</dbReference>
<dbReference type="EC" id="3.1.11.1" evidence="15"/>
<sequence length="546" mass="61405">MSPDIIFKFANAGILVNEIAYEKISLYDDPLSLSSSLIADLSRNYNKKDLVIVTGDMVDKFLKENGNSPDEPVGGKVKTEIKLEPPSGILNSNLDTETLEKPGLGTFNENKILENIEETEDLKEDIISQNSDEVELILESVDDADFDFKILKDTSKKSYTSGNIKDIVSYFSSRYHKIRDFLKKRKDLSDYSPIADIYQSQDVVKIIGMVKEVRTTKNNHKIIELEDESGEISVLVHNENHKLFDKSETLVRDEVLGVVGSRKGNLIIASEIIHPGVPRVEEKKMDFSVVFISDVHIGSSTFLEDSFNKFIQWINGDFGSPEQREIAASVKYLVVAGDIVDGIGIYPHQDKELTIKDITLQYDEAARLFGQIRQNIKIIIAPGNHDASRVAEPQPAVPEEYAGALYKLKNLEFVSNPALVSLDGLKTLIYHGRSFDDMAMTVKGMSHEQSDLIMKELMEKRHIAPIYGERTPLASELEDHLVIDEIPHVLHTGHVHINSYKKYKGVHLINSGTFQSQTEFQKIYNIVPTCGEVPVLHQGVFKVLKF</sequence>
<evidence type="ECO:0000256" key="6">
    <source>
        <dbReference type="ARBA" id="ARBA00022705"/>
    </source>
</evidence>
<comment type="subunit">
    <text evidence="3 15">Heterodimer of a large subunit and a small subunit.</text>
</comment>
<evidence type="ECO:0000256" key="1">
    <source>
        <dbReference type="ARBA" id="ARBA00000563"/>
    </source>
</evidence>
<dbReference type="SUPFAM" id="SSF56300">
    <property type="entry name" value="Metallo-dependent phosphatases"/>
    <property type="match status" value="1"/>
</dbReference>
<keyword evidence="9 15" id="KW-0269">Exonuclease</keyword>
<dbReference type="InterPro" id="IPR029052">
    <property type="entry name" value="Metallo-depent_PP-like"/>
</dbReference>
<dbReference type="CDD" id="cd04490">
    <property type="entry name" value="PolII_SU_OBF"/>
    <property type="match status" value="1"/>
</dbReference>
<dbReference type="Gene3D" id="3.60.21.50">
    <property type="match status" value="1"/>
</dbReference>
<reference evidence="17" key="1">
    <citation type="submission" date="2020-07" db="EMBL/GenBank/DDBJ databases">
        <title>Methanobacterium. sp. MethCan genome.</title>
        <authorList>
            <person name="Postec A."/>
            <person name="Quemeneur M."/>
        </authorList>
    </citation>
    <scope>NUCLEOTIDE SEQUENCE</scope>
    <source>
        <strain evidence="17">MethCAN</strain>
    </source>
</reference>
<dbReference type="InterPro" id="IPR024826">
    <property type="entry name" value="DNA_pol_delta/II_ssu"/>
</dbReference>
<dbReference type="GO" id="GO:0003677">
    <property type="term" value="F:DNA binding"/>
    <property type="evidence" value="ECO:0007669"/>
    <property type="project" value="UniProtKB-UniRule"/>
</dbReference>
<dbReference type="AlphaFoldDB" id="A0A8T8K956"/>
<dbReference type="GeneID" id="64820350"/>
<keyword evidence="7 15" id="KW-0540">Nuclease</keyword>
<evidence type="ECO:0000313" key="18">
    <source>
        <dbReference type="Proteomes" id="UP000681041"/>
    </source>
</evidence>
<comment type="similarity">
    <text evidence="2 15">Belongs to the DNA polymerase delta/II small subunit family.</text>
</comment>
<keyword evidence="6 15" id="KW-0235">DNA replication</keyword>
<evidence type="ECO:0000256" key="9">
    <source>
        <dbReference type="ARBA" id="ARBA00022839"/>
    </source>
</evidence>
<keyword evidence="18" id="KW-1185">Reference proteome</keyword>
<comment type="catalytic activity">
    <reaction evidence="1 15">
        <text>Exonucleolytic cleavage in the 3'- to 5'-direction to yield nucleoside 5'-phosphates.</text>
        <dbReference type="EC" id="3.1.11.1"/>
    </reaction>
</comment>
<dbReference type="NCBIfam" id="NF003120">
    <property type="entry name" value="PRK04036.1-5"/>
    <property type="match status" value="1"/>
</dbReference>
<dbReference type="NCBIfam" id="NF003118">
    <property type="entry name" value="PRK04036.1-3"/>
    <property type="match status" value="1"/>
</dbReference>
<dbReference type="HAMAP" id="MF_00325">
    <property type="entry name" value="DNApol_II_A_arch"/>
    <property type="match status" value="1"/>
</dbReference>
<keyword evidence="11 15" id="KW-0238">DNA-binding</keyword>
<gene>
    <name evidence="15" type="primary">polB</name>
    <name evidence="17" type="ORF">HYG87_06255</name>
</gene>
<name>A0A8T8K956_9EURY</name>